<dbReference type="Proteomes" id="UP000010847">
    <property type="component" value="Chromosome"/>
</dbReference>
<evidence type="ECO:0000259" key="9">
    <source>
        <dbReference type="Pfam" id="PF01425"/>
    </source>
</evidence>
<keyword evidence="5 8" id="KW-0648">Protein biosynthesis</keyword>
<dbReference type="InterPro" id="IPR004412">
    <property type="entry name" value="GatA"/>
</dbReference>
<dbReference type="PIRSF" id="PIRSF001221">
    <property type="entry name" value="Amidase_fungi"/>
    <property type="match status" value="1"/>
</dbReference>
<keyword evidence="3 8" id="KW-0547">Nucleotide-binding</keyword>
<proteinExistence type="inferred from homology"/>
<dbReference type="InterPro" id="IPR020556">
    <property type="entry name" value="Amidase_CS"/>
</dbReference>
<dbReference type="InterPro" id="IPR023631">
    <property type="entry name" value="Amidase_dom"/>
</dbReference>
<dbReference type="GO" id="GO:0030956">
    <property type="term" value="C:glutamyl-tRNA(Gln) amidotransferase complex"/>
    <property type="evidence" value="ECO:0007669"/>
    <property type="project" value="InterPro"/>
</dbReference>
<dbReference type="PANTHER" id="PTHR11895">
    <property type="entry name" value="TRANSAMIDASE"/>
    <property type="match status" value="1"/>
</dbReference>
<evidence type="ECO:0000256" key="2">
    <source>
        <dbReference type="ARBA" id="ARBA00022598"/>
    </source>
</evidence>
<dbReference type="InterPro" id="IPR000120">
    <property type="entry name" value="Amidase"/>
</dbReference>
<keyword evidence="4 8" id="KW-0067">ATP-binding</keyword>
<dbReference type="HAMAP" id="MF_00120">
    <property type="entry name" value="GatA"/>
    <property type="match status" value="1"/>
</dbReference>
<feature type="active site" description="Charge relay system" evidence="8">
    <location>
        <position position="154"/>
    </location>
</feature>
<dbReference type="PANTHER" id="PTHR11895:SF151">
    <property type="entry name" value="GLUTAMYL-TRNA(GLN) AMIDOTRANSFERASE SUBUNIT A"/>
    <property type="match status" value="1"/>
</dbReference>
<dbReference type="KEGG" id="dmt:DESME_04705"/>
<dbReference type="EMBL" id="CP007032">
    <property type="protein sequence ID" value="AHF06438.1"/>
    <property type="molecule type" value="Genomic_DNA"/>
</dbReference>
<sequence length="491" mass="53300">MEITSQSIGELHELLAAKKISAVELTQTMLHRIKHIDPEVKAFLQVTEDLALSQATQVDEKIARGEAIGVLEGIPMALKDNLSTEGIRTTCSSKMLENFIPPYNATVVEKLRDAGAVMLGKLNMDEFAMGSSTENSRFFATCNPWDLERVPGGSSGGSAASVASEEAVFTLGSDTGGSIRQPASFCGVVGLKPTYGAVSRFGLIAYASSLDQIGPITKTVEDNARVLEEIVGHDRKDSTSVSFEVPNYAEFLAQDVKGLRIGVPKEYFAKGLDEGVKKVLDEALATYQRLGAIVEECSLPHTEYAMPAYYLIATAEASSNLARYDGVRYGYRTEEAEDVLNLFKKTRSEGFGSEVKARIMLGTYALSAGYYDAYYLKAQKVRTLIQNDFNKAFDQFDVLLSPTAPTTAFKIGEKSGDPLTMYLSDVCTVPINLAGIPSLSLPAGFVEGMPVGMQLMGRPFSEGTLYRVAHAFEQNTDFHTRKPSLVKGGSR</sequence>
<comment type="function">
    <text evidence="6 8">Allows the formation of correctly charged Gln-tRNA(Gln) through the transamidation of misacylated Glu-tRNA(Gln) in organisms which lack glutaminyl-tRNA synthetase. The reaction takes place in the presence of glutamine and ATP through an activated gamma-phospho-Glu-tRNA(Gln).</text>
</comment>
<dbReference type="EC" id="6.3.5.7" evidence="8"/>
<dbReference type="GO" id="GO:0050567">
    <property type="term" value="F:glutaminyl-tRNA synthase (glutamine-hydrolyzing) activity"/>
    <property type="evidence" value="ECO:0007669"/>
    <property type="project" value="UniProtKB-UniRule"/>
</dbReference>
<evidence type="ECO:0000256" key="8">
    <source>
        <dbReference type="HAMAP-Rule" id="MF_00120"/>
    </source>
</evidence>
<dbReference type="GO" id="GO:0016740">
    <property type="term" value="F:transferase activity"/>
    <property type="evidence" value="ECO:0007669"/>
    <property type="project" value="UniProtKB-KW"/>
</dbReference>
<evidence type="ECO:0000256" key="5">
    <source>
        <dbReference type="ARBA" id="ARBA00022917"/>
    </source>
</evidence>
<keyword evidence="2 8" id="KW-0436">Ligase</keyword>
<dbReference type="AlphaFoldDB" id="W0EA81"/>
<dbReference type="HOGENOM" id="CLU_009600_0_3_9"/>
<protein>
    <recommendedName>
        <fullName evidence="8">Glutamyl-tRNA(Gln) amidotransferase subunit A</fullName>
        <shortName evidence="8">Glu-ADT subunit A</shortName>
        <ecNumber evidence="8">6.3.5.7</ecNumber>
    </recommendedName>
</protein>
<organism evidence="10 11">
    <name type="scientific">Desulfitobacterium metallireducens DSM 15288</name>
    <dbReference type="NCBI Taxonomy" id="871968"/>
    <lineage>
        <taxon>Bacteria</taxon>
        <taxon>Bacillati</taxon>
        <taxon>Bacillota</taxon>
        <taxon>Clostridia</taxon>
        <taxon>Eubacteriales</taxon>
        <taxon>Desulfitobacteriaceae</taxon>
        <taxon>Desulfitobacterium</taxon>
    </lineage>
</organism>
<evidence type="ECO:0000256" key="1">
    <source>
        <dbReference type="ARBA" id="ARBA00008069"/>
    </source>
</evidence>
<comment type="subunit">
    <text evidence="8">Heterotrimer of A, B and C subunits.</text>
</comment>
<feature type="domain" description="Amidase" evidence="9">
    <location>
        <begin position="24"/>
        <end position="465"/>
    </location>
</feature>
<accession>W0EA81</accession>
<feature type="active site" description="Charge relay system" evidence="8">
    <location>
        <position position="79"/>
    </location>
</feature>
<dbReference type="Pfam" id="PF01425">
    <property type="entry name" value="Amidase"/>
    <property type="match status" value="1"/>
</dbReference>
<keyword evidence="10" id="KW-0808">Transferase</keyword>
<dbReference type="SUPFAM" id="SSF75304">
    <property type="entry name" value="Amidase signature (AS) enzymes"/>
    <property type="match status" value="1"/>
</dbReference>
<comment type="similarity">
    <text evidence="1 8">Belongs to the amidase family. GatA subfamily.</text>
</comment>
<dbReference type="STRING" id="871968.DESME_04705"/>
<keyword evidence="11" id="KW-1185">Reference proteome</keyword>
<evidence type="ECO:0000256" key="3">
    <source>
        <dbReference type="ARBA" id="ARBA00022741"/>
    </source>
</evidence>
<dbReference type="GO" id="GO:0005524">
    <property type="term" value="F:ATP binding"/>
    <property type="evidence" value="ECO:0007669"/>
    <property type="project" value="UniProtKB-KW"/>
</dbReference>
<feature type="active site" description="Acyl-ester intermediate" evidence="8">
    <location>
        <position position="178"/>
    </location>
</feature>
<dbReference type="Gene3D" id="3.90.1300.10">
    <property type="entry name" value="Amidase signature (AS) domain"/>
    <property type="match status" value="1"/>
</dbReference>
<dbReference type="RefSeq" id="WP_006715046.1">
    <property type="nucleotide sequence ID" value="NZ_CP007032.1"/>
</dbReference>
<gene>
    <name evidence="8" type="primary">gatA</name>
    <name evidence="10" type="ORF">DESME_04705</name>
</gene>
<evidence type="ECO:0000313" key="10">
    <source>
        <dbReference type="EMBL" id="AHF06438.1"/>
    </source>
</evidence>
<dbReference type="GO" id="GO:0006412">
    <property type="term" value="P:translation"/>
    <property type="evidence" value="ECO:0007669"/>
    <property type="project" value="UniProtKB-UniRule"/>
</dbReference>
<comment type="catalytic activity">
    <reaction evidence="7 8">
        <text>L-glutamyl-tRNA(Gln) + L-glutamine + ATP + H2O = L-glutaminyl-tRNA(Gln) + L-glutamate + ADP + phosphate + H(+)</text>
        <dbReference type="Rhea" id="RHEA:17521"/>
        <dbReference type="Rhea" id="RHEA-COMP:9681"/>
        <dbReference type="Rhea" id="RHEA-COMP:9684"/>
        <dbReference type="ChEBI" id="CHEBI:15377"/>
        <dbReference type="ChEBI" id="CHEBI:15378"/>
        <dbReference type="ChEBI" id="CHEBI:29985"/>
        <dbReference type="ChEBI" id="CHEBI:30616"/>
        <dbReference type="ChEBI" id="CHEBI:43474"/>
        <dbReference type="ChEBI" id="CHEBI:58359"/>
        <dbReference type="ChEBI" id="CHEBI:78520"/>
        <dbReference type="ChEBI" id="CHEBI:78521"/>
        <dbReference type="ChEBI" id="CHEBI:456216"/>
        <dbReference type="EC" id="6.3.5.7"/>
    </reaction>
</comment>
<name>W0EA81_9FIRM</name>
<dbReference type="OrthoDB" id="9811471at2"/>
<dbReference type="NCBIfam" id="TIGR00132">
    <property type="entry name" value="gatA"/>
    <property type="match status" value="1"/>
</dbReference>
<evidence type="ECO:0000313" key="11">
    <source>
        <dbReference type="Proteomes" id="UP000010847"/>
    </source>
</evidence>
<dbReference type="eggNOG" id="COG0154">
    <property type="taxonomic scope" value="Bacteria"/>
</dbReference>
<dbReference type="InterPro" id="IPR036928">
    <property type="entry name" value="AS_sf"/>
</dbReference>
<reference evidence="10 11" key="1">
    <citation type="submission" date="2013-12" db="EMBL/GenBank/DDBJ databases">
        <authorList>
            <consortium name="DOE Joint Genome Institute"/>
            <person name="Smidt H."/>
            <person name="Huntemann M."/>
            <person name="Han J."/>
            <person name="Chen A."/>
            <person name="Kyrpides N."/>
            <person name="Mavromatis K."/>
            <person name="Markowitz V."/>
            <person name="Palaniappan K."/>
            <person name="Ivanova N."/>
            <person name="Schaumberg A."/>
            <person name="Pati A."/>
            <person name="Liolios K."/>
            <person name="Nordberg H.P."/>
            <person name="Cantor M.N."/>
            <person name="Hua S.X."/>
            <person name="Woyke T."/>
        </authorList>
    </citation>
    <scope>NUCLEOTIDE SEQUENCE [LARGE SCALE GENOMIC DNA]</scope>
    <source>
        <strain evidence="11">DSM 15288</strain>
    </source>
</reference>
<evidence type="ECO:0000256" key="6">
    <source>
        <dbReference type="ARBA" id="ARBA00025295"/>
    </source>
</evidence>
<evidence type="ECO:0000256" key="4">
    <source>
        <dbReference type="ARBA" id="ARBA00022840"/>
    </source>
</evidence>
<dbReference type="PROSITE" id="PS00571">
    <property type="entry name" value="AMIDASES"/>
    <property type="match status" value="1"/>
</dbReference>
<evidence type="ECO:0000256" key="7">
    <source>
        <dbReference type="ARBA" id="ARBA00047407"/>
    </source>
</evidence>